<name>A0AAW0DV25_9AGAR</name>
<comment type="caution">
    <text evidence="1">The sequence shown here is derived from an EMBL/GenBank/DDBJ whole genome shotgun (WGS) entry which is preliminary data.</text>
</comment>
<proteinExistence type="predicted"/>
<organism evidence="1 2">
    <name type="scientific">Favolaschia claudopus</name>
    <dbReference type="NCBI Taxonomy" id="2862362"/>
    <lineage>
        <taxon>Eukaryota</taxon>
        <taxon>Fungi</taxon>
        <taxon>Dikarya</taxon>
        <taxon>Basidiomycota</taxon>
        <taxon>Agaricomycotina</taxon>
        <taxon>Agaricomycetes</taxon>
        <taxon>Agaricomycetidae</taxon>
        <taxon>Agaricales</taxon>
        <taxon>Marasmiineae</taxon>
        <taxon>Mycenaceae</taxon>
        <taxon>Favolaschia</taxon>
    </lineage>
</organism>
<dbReference type="AlphaFoldDB" id="A0AAW0DV25"/>
<dbReference type="Proteomes" id="UP001362999">
    <property type="component" value="Unassembled WGS sequence"/>
</dbReference>
<protein>
    <submittedName>
        <fullName evidence="1">Uncharacterized protein</fullName>
    </submittedName>
</protein>
<evidence type="ECO:0000313" key="1">
    <source>
        <dbReference type="EMBL" id="KAK7055226.1"/>
    </source>
</evidence>
<sequence length="172" mass="19391">MPQNLDHPLNIPKALHTKYRSGTRLPCWAKNLLNTSRRNHLPAEIDPSSLQTPVIQSLILAIQKSSGSPYASVRCSHMEGHSNTKTYPVWVVKYWAEVQRMINAARLWRGAFEDPGLLLPGERDPLREWLLALSWDSRLRGFGDPDIEGLANLCASTAWLKASQINQALELQ</sequence>
<dbReference type="EMBL" id="JAWWNJ010000005">
    <property type="protein sequence ID" value="KAK7055226.1"/>
    <property type="molecule type" value="Genomic_DNA"/>
</dbReference>
<gene>
    <name evidence="1" type="ORF">R3P38DRAFT_3169915</name>
</gene>
<keyword evidence="2" id="KW-1185">Reference proteome</keyword>
<evidence type="ECO:0000313" key="2">
    <source>
        <dbReference type="Proteomes" id="UP001362999"/>
    </source>
</evidence>
<accession>A0AAW0DV25</accession>
<reference evidence="1 2" key="1">
    <citation type="journal article" date="2024" name="J Genomics">
        <title>Draft genome sequencing and assembly of Favolaschia claudopus CIRM-BRFM 2984 isolated from oak limbs.</title>
        <authorList>
            <person name="Navarro D."/>
            <person name="Drula E."/>
            <person name="Chaduli D."/>
            <person name="Cazenave R."/>
            <person name="Ahrendt S."/>
            <person name="Wang J."/>
            <person name="Lipzen A."/>
            <person name="Daum C."/>
            <person name="Barry K."/>
            <person name="Grigoriev I.V."/>
            <person name="Favel A."/>
            <person name="Rosso M.N."/>
            <person name="Martin F."/>
        </authorList>
    </citation>
    <scope>NUCLEOTIDE SEQUENCE [LARGE SCALE GENOMIC DNA]</scope>
    <source>
        <strain evidence="1 2">CIRM-BRFM 2984</strain>
    </source>
</reference>